<organism evidence="2 3">
    <name type="scientific">Planctomicrobium piriforme</name>
    <dbReference type="NCBI Taxonomy" id="1576369"/>
    <lineage>
        <taxon>Bacteria</taxon>
        <taxon>Pseudomonadati</taxon>
        <taxon>Planctomycetota</taxon>
        <taxon>Planctomycetia</taxon>
        <taxon>Planctomycetales</taxon>
        <taxon>Planctomycetaceae</taxon>
        <taxon>Planctomicrobium</taxon>
    </lineage>
</organism>
<protein>
    <submittedName>
        <fullName evidence="2">Probable phosphoglycerate mutase</fullName>
    </submittedName>
</protein>
<evidence type="ECO:0000313" key="3">
    <source>
        <dbReference type="Proteomes" id="UP000199518"/>
    </source>
</evidence>
<keyword evidence="3" id="KW-1185">Reference proteome</keyword>
<sequence length="194" mass="21670">MSIELPEVYLMRHGETAWAASGQHTGLKDIPLTEAGIEEARRLQPRLAGIHFDAVLTSPLQRARKTCELAGFGQQAIVEPLAVEWNYGDYEGRTLAEIRQTRPDWHVFDDGCPGGESVAEITARADRMVAKLRTMSGRTAIFSHGHFCRVLAARWCGLDITFAKYLLLNTGAVCVLAYDRQLDQPAIRSWNVHH</sequence>
<evidence type="ECO:0000256" key="1">
    <source>
        <dbReference type="PIRSR" id="PIRSR613078-2"/>
    </source>
</evidence>
<feature type="binding site" evidence="1">
    <location>
        <position position="62"/>
    </location>
    <ligand>
        <name>substrate</name>
    </ligand>
</feature>
<feature type="binding site" evidence="1">
    <location>
        <begin position="25"/>
        <end position="26"/>
    </location>
    <ligand>
        <name>substrate</name>
    </ligand>
</feature>
<name>A0A1I3RPJ3_9PLAN</name>
<evidence type="ECO:0000313" key="2">
    <source>
        <dbReference type="EMBL" id="SFJ47106.1"/>
    </source>
</evidence>
<reference evidence="3" key="1">
    <citation type="submission" date="2016-10" db="EMBL/GenBank/DDBJ databases">
        <authorList>
            <person name="Varghese N."/>
            <person name="Submissions S."/>
        </authorList>
    </citation>
    <scope>NUCLEOTIDE SEQUENCE [LARGE SCALE GENOMIC DNA]</scope>
    <source>
        <strain evidence="3">DSM 26348</strain>
    </source>
</reference>
<dbReference type="AlphaFoldDB" id="A0A1I3RPJ3"/>
<dbReference type="OrthoDB" id="9781415at2"/>
<dbReference type="GO" id="GO:0101006">
    <property type="term" value="F:protein histidine phosphatase activity"/>
    <property type="evidence" value="ECO:0007669"/>
    <property type="project" value="TreeGrafter"/>
</dbReference>
<dbReference type="SMART" id="SM00855">
    <property type="entry name" value="PGAM"/>
    <property type="match status" value="1"/>
</dbReference>
<dbReference type="PANTHER" id="PTHR48100:SF15">
    <property type="entry name" value="SEDOHEPTULOSE 1,7-BISPHOSPHATASE"/>
    <property type="match status" value="1"/>
</dbReference>
<dbReference type="EMBL" id="FOQD01000021">
    <property type="protein sequence ID" value="SFJ47106.1"/>
    <property type="molecule type" value="Genomic_DNA"/>
</dbReference>
<accession>A0A1I3RPJ3</accession>
<dbReference type="Pfam" id="PF00300">
    <property type="entry name" value="His_Phos_1"/>
    <property type="match status" value="1"/>
</dbReference>
<dbReference type="STRING" id="1576369.SAMN05421753_12144"/>
<dbReference type="InterPro" id="IPR029033">
    <property type="entry name" value="His_PPase_superfam"/>
</dbReference>
<dbReference type="Proteomes" id="UP000199518">
    <property type="component" value="Unassembled WGS sequence"/>
</dbReference>
<dbReference type="RefSeq" id="WP_092056059.1">
    <property type="nucleotide sequence ID" value="NZ_FOQD01000021.1"/>
</dbReference>
<dbReference type="InterPro" id="IPR050275">
    <property type="entry name" value="PGM_Phosphatase"/>
</dbReference>
<proteinExistence type="predicted"/>
<dbReference type="Gene3D" id="3.40.50.1240">
    <property type="entry name" value="Phosphoglycerate mutase-like"/>
    <property type="match status" value="1"/>
</dbReference>
<gene>
    <name evidence="2" type="ORF">SAMN05421753_12144</name>
</gene>
<dbReference type="GO" id="GO:0070297">
    <property type="term" value="P:regulation of phosphorelay signal transduction system"/>
    <property type="evidence" value="ECO:0007669"/>
    <property type="project" value="TreeGrafter"/>
</dbReference>
<dbReference type="InterPro" id="IPR013078">
    <property type="entry name" value="His_Pase_superF_clade-1"/>
</dbReference>
<dbReference type="CDD" id="cd07067">
    <property type="entry name" value="HP_PGM_like"/>
    <property type="match status" value="1"/>
</dbReference>
<dbReference type="SUPFAM" id="SSF53254">
    <property type="entry name" value="Phosphoglycerate mutase-like"/>
    <property type="match status" value="1"/>
</dbReference>
<dbReference type="PANTHER" id="PTHR48100">
    <property type="entry name" value="BROAD-SPECIFICITY PHOSPHATASE YOR283W-RELATED"/>
    <property type="match status" value="1"/>
</dbReference>